<dbReference type="Proteomes" id="UP001332192">
    <property type="component" value="Chromosome"/>
</dbReference>
<dbReference type="EMBL" id="CP141615">
    <property type="protein sequence ID" value="WRP18799.1"/>
    <property type="molecule type" value="Genomic_DNA"/>
</dbReference>
<organism evidence="1 2">
    <name type="scientific">Carboxydichorda subterranea</name>
    <dbReference type="NCBI Taxonomy" id="3109565"/>
    <lineage>
        <taxon>Bacteria</taxon>
        <taxon>Bacillati</taxon>
        <taxon>Bacillota</taxon>
        <taxon>Limnochordia</taxon>
        <taxon>Limnochordales</taxon>
        <taxon>Geochordaceae</taxon>
        <taxon>Carboxydichorda</taxon>
    </lineage>
</organism>
<accession>A0ABZ1C1H4</accession>
<evidence type="ECO:0000313" key="2">
    <source>
        <dbReference type="Proteomes" id="UP001332192"/>
    </source>
</evidence>
<sequence length="56" mass="6182">MATTYYLHKGLDGKRRDSERTVRDVLALKPHFSAADVRGALGELARLEEAARGGVR</sequence>
<dbReference type="RefSeq" id="WP_324718071.1">
    <property type="nucleotide sequence ID" value="NZ_CP141615.1"/>
</dbReference>
<evidence type="ECO:0000313" key="1">
    <source>
        <dbReference type="EMBL" id="WRP18799.1"/>
    </source>
</evidence>
<reference evidence="1 2" key="1">
    <citation type="journal article" date="2024" name="Front. Microbiol.">
        <title>Novel thermophilic genera Geochorda gen. nov. and Carboxydochorda gen. nov. from the deep terrestrial subsurface reveal the ecophysiological diversity in the class Limnochordia.</title>
        <authorList>
            <person name="Karnachuk O.V."/>
            <person name="Lukina A.P."/>
            <person name="Avakyan M.R."/>
            <person name="Kadnikov V.V."/>
            <person name="Begmatov S."/>
            <person name="Beletsky A.V."/>
            <person name="Vlasova K.G."/>
            <person name="Novikov A.A."/>
            <person name="Shcherbakova V.A."/>
            <person name="Mardanov A.V."/>
            <person name="Ravin N.V."/>
        </authorList>
    </citation>
    <scope>NUCLEOTIDE SEQUENCE [LARGE SCALE GENOMIC DNA]</scope>
    <source>
        <strain evidence="1 2">L945</strain>
    </source>
</reference>
<protein>
    <submittedName>
        <fullName evidence="1">Uncharacterized protein</fullName>
    </submittedName>
</protein>
<name>A0ABZ1C1H4_9FIRM</name>
<gene>
    <name evidence="1" type="ORF">U7230_07350</name>
</gene>
<keyword evidence="2" id="KW-1185">Reference proteome</keyword>
<proteinExistence type="predicted"/>